<protein>
    <submittedName>
        <fullName evidence="1">Uncharacterized protein</fullName>
    </submittedName>
</protein>
<organism evidence="1 2">
    <name type="scientific">Hanseniaspora guilliermondii</name>
    <dbReference type="NCBI Taxonomy" id="56406"/>
    <lineage>
        <taxon>Eukaryota</taxon>
        <taxon>Fungi</taxon>
        <taxon>Dikarya</taxon>
        <taxon>Ascomycota</taxon>
        <taxon>Saccharomycotina</taxon>
        <taxon>Saccharomycetes</taxon>
        <taxon>Saccharomycodales</taxon>
        <taxon>Saccharomycodaceae</taxon>
        <taxon>Hanseniaspora</taxon>
    </lineage>
</organism>
<dbReference type="VEuPathDB" id="FungiDB:HGUI_03509"/>
<name>A0A1L0CQN4_9ASCO</name>
<dbReference type="AlphaFoldDB" id="A0A1L0CQN4"/>
<dbReference type="Proteomes" id="UP000183365">
    <property type="component" value="Unassembled WGS sequence"/>
</dbReference>
<sequence>MCKSNLYATNYKSYYFKKLSVPLTKINHLNYIDNFEDDMEIDTDENLCGNKTSFSLDDTTVSSISENLSENKEENGSKNASDITNTNMESRKLITVLKTDKDVSKINELTRLINIDVDLLDSNENPSIMYHLNTSESDDMCNKSTYSYSSDESESIQKYCELNNVYFTNSKYKCKHDMDIVNNKCKMPRQFQHHIITDLDKQHYENVLPFVQASFGNKNQDVLIKSKVYKNFKCPKTACLEEEFKSLHMNNLKLNKSKQEKICNKIHGIILKDVKEFEREEKKNLFNLITWRYSRRLLYLKKTNKFTKETYEETEYMCRLCKGKNWINNTLYFKHLFEEHGITTSLKNKTPAQHSIDIDSTIMIDCIQKKYINRDLLKYVRVKLLPLPLRMFVDFKKNHTDARYFLQCGICFKYIKSGTNENTSFGKYFREHLLNNQCAYFNEPCYILGY</sequence>
<proteinExistence type="predicted"/>
<dbReference type="OrthoDB" id="3972769at2759"/>
<dbReference type="EMBL" id="FQNF01000093">
    <property type="protein sequence ID" value="SGZ41309.1"/>
    <property type="molecule type" value="Genomic_DNA"/>
</dbReference>
<gene>
    <name evidence="1" type="ORF">HGUI_03509</name>
</gene>
<evidence type="ECO:0000313" key="2">
    <source>
        <dbReference type="Proteomes" id="UP000183365"/>
    </source>
</evidence>
<accession>A0A1L0CQN4</accession>
<evidence type="ECO:0000313" key="1">
    <source>
        <dbReference type="EMBL" id="SGZ41309.1"/>
    </source>
</evidence>
<reference evidence="2" key="1">
    <citation type="submission" date="2016-11" db="EMBL/GenBank/DDBJ databases">
        <authorList>
            <person name="Guldener U."/>
        </authorList>
    </citation>
    <scope>NUCLEOTIDE SEQUENCE [LARGE SCALE GENOMIC DNA]</scope>
</reference>
<keyword evidence="2" id="KW-1185">Reference proteome</keyword>